<organism evidence="1 2">
    <name type="scientific">Paracraurococcus ruber</name>
    <dbReference type="NCBI Taxonomy" id="77675"/>
    <lineage>
        <taxon>Bacteria</taxon>
        <taxon>Pseudomonadati</taxon>
        <taxon>Pseudomonadota</taxon>
        <taxon>Alphaproteobacteria</taxon>
        <taxon>Acetobacterales</taxon>
        <taxon>Roseomonadaceae</taxon>
        <taxon>Paracraurococcus</taxon>
    </lineage>
</organism>
<keyword evidence="2" id="KW-1185">Reference proteome</keyword>
<reference evidence="1 2" key="1">
    <citation type="journal article" date="2020" name="Microorganisms">
        <title>Osmotic Adaptation and Compatible Solute Biosynthesis of Phototrophic Bacteria as Revealed from Genome Analyses.</title>
        <authorList>
            <person name="Imhoff J.F."/>
            <person name="Rahn T."/>
            <person name="Kunzel S."/>
            <person name="Keller A."/>
            <person name="Neulinger S.C."/>
        </authorList>
    </citation>
    <scope>NUCLEOTIDE SEQUENCE [LARGE SCALE GENOMIC DNA]</scope>
    <source>
        <strain evidence="1 2">DSM 15382</strain>
    </source>
</reference>
<name>A0ABS1D5P1_9PROT</name>
<evidence type="ECO:0000313" key="1">
    <source>
        <dbReference type="EMBL" id="MBK1661204.1"/>
    </source>
</evidence>
<comment type="caution">
    <text evidence="1">The sequence shown here is derived from an EMBL/GenBank/DDBJ whole genome shotgun (WGS) entry which is preliminary data.</text>
</comment>
<dbReference type="Proteomes" id="UP000697995">
    <property type="component" value="Unassembled WGS sequence"/>
</dbReference>
<protein>
    <submittedName>
        <fullName evidence="1">Uncharacterized protein</fullName>
    </submittedName>
</protein>
<accession>A0ABS1D5P1</accession>
<gene>
    <name evidence="1" type="ORF">CKO45_23620</name>
</gene>
<proteinExistence type="predicted"/>
<feature type="non-terminal residue" evidence="1">
    <location>
        <position position="175"/>
    </location>
</feature>
<evidence type="ECO:0000313" key="2">
    <source>
        <dbReference type="Proteomes" id="UP000697995"/>
    </source>
</evidence>
<dbReference type="EMBL" id="NRSG01000265">
    <property type="protein sequence ID" value="MBK1661204.1"/>
    <property type="molecule type" value="Genomic_DNA"/>
</dbReference>
<sequence>MLALIRRYALARERGEAAALLSVGHALYAWLDGPERWLAALRPGLPRPFRLEIRAPLEPSAAAWSVLQAPWEVLAEPDREGFLAADDELRYAPLRRLGMPAKDVPELDAYRLGVAFMAAAPCGGGPELDHEAEEAAIMGAAGRELDLFVEESGNPEELGRRLARLRPTLSVLHLS</sequence>